<name>A0ABX9KKF3_9FUSO</name>
<feature type="transmembrane region" description="Helical" evidence="1">
    <location>
        <begin position="38"/>
        <end position="55"/>
    </location>
</feature>
<feature type="transmembrane region" description="Helical" evidence="1">
    <location>
        <begin position="95"/>
        <end position="114"/>
    </location>
</feature>
<feature type="transmembrane region" description="Helical" evidence="1">
    <location>
        <begin position="7"/>
        <end position="26"/>
    </location>
</feature>
<keyword evidence="1" id="KW-0812">Transmembrane</keyword>
<dbReference type="EMBL" id="QUAJ01000003">
    <property type="protein sequence ID" value="REI42703.1"/>
    <property type="molecule type" value="Genomic_DNA"/>
</dbReference>
<protein>
    <submittedName>
        <fullName evidence="2">Uncharacterized protein</fullName>
    </submittedName>
</protein>
<evidence type="ECO:0000313" key="3">
    <source>
        <dbReference type="Proteomes" id="UP000263486"/>
    </source>
</evidence>
<accession>A0ABX9KKF3</accession>
<keyword evidence="3" id="KW-1185">Reference proteome</keyword>
<keyword evidence="1" id="KW-1133">Transmembrane helix</keyword>
<proteinExistence type="predicted"/>
<reference evidence="2 3" key="1">
    <citation type="submission" date="2018-08" db="EMBL/GenBank/DDBJ databases">
        <title>Draft genome sequence of Psychrilyobacter sp. strain SD5 isolated from Black Sea water.</title>
        <authorList>
            <person name="Yadav S."/>
            <person name="Villanueva L."/>
            <person name="Damste J.S.S."/>
        </authorList>
    </citation>
    <scope>NUCLEOTIDE SEQUENCE [LARGE SCALE GENOMIC DNA]</scope>
    <source>
        <strain evidence="2 3">SD5</strain>
    </source>
</reference>
<organism evidence="2 3">
    <name type="scientific">Psychrilyobacter piezotolerans</name>
    <dbReference type="NCBI Taxonomy" id="2293438"/>
    <lineage>
        <taxon>Bacteria</taxon>
        <taxon>Fusobacteriati</taxon>
        <taxon>Fusobacteriota</taxon>
        <taxon>Fusobacteriia</taxon>
        <taxon>Fusobacteriales</taxon>
        <taxon>Fusobacteriaceae</taxon>
        <taxon>Psychrilyobacter</taxon>
    </lineage>
</organism>
<feature type="transmembrane region" description="Helical" evidence="1">
    <location>
        <begin position="62"/>
        <end position="83"/>
    </location>
</feature>
<sequence>MKKKIDVFVLIVMIIFTLVNLMIVSIEPLIENPILLKVLDLFTNFGNIIVIIKFTKDPNYRFGYLLSAVFATIISNFFIFYFIDNYSGISNLYWIIFIQGCINAVLYSYFYQLFKEYSHKRMKEEKLFKHEK</sequence>
<evidence type="ECO:0000256" key="1">
    <source>
        <dbReference type="SAM" id="Phobius"/>
    </source>
</evidence>
<dbReference type="Proteomes" id="UP000263486">
    <property type="component" value="Unassembled WGS sequence"/>
</dbReference>
<comment type="caution">
    <text evidence="2">The sequence shown here is derived from an EMBL/GenBank/DDBJ whole genome shotgun (WGS) entry which is preliminary data.</text>
</comment>
<dbReference type="RefSeq" id="WP_114641326.1">
    <property type="nucleotide sequence ID" value="NZ_JAACIO010000003.1"/>
</dbReference>
<gene>
    <name evidence="2" type="ORF">DYH56_02760</name>
</gene>
<keyword evidence="1" id="KW-0472">Membrane</keyword>
<evidence type="ECO:0000313" key="2">
    <source>
        <dbReference type="EMBL" id="REI42703.1"/>
    </source>
</evidence>